<keyword evidence="1" id="KW-0812">Transmembrane</keyword>
<evidence type="ECO:0000313" key="3">
    <source>
        <dbReference type="Proteomes" id="UP000189733"/>
    </source>
</evidence>
<dbReference type="Proteomes" id="UP000189733">
    <property type="component" value="Unassembled WGS sequence"/>
</dbReference>
<dbReference type="SUPFAM" id="SSF50969">
    <property type="entry name" value="YVTN repeat-like/Quinoprotein amine dehydrogenase"/>
    <property type="match status" value="1"/>
</dbReference>
<proteinExistence type="predicted"/>
<dbReference type="InterPro" id="IPR007788">
    <property type="entry name" value="QCT"/>
</dbReference>
<keyword evidence="1" id="KW-0472">Membrane</keyword>
<keyword evidence="3" id="KW-1185">Reference proteome</keyword>
<dbReference type="InterPro" id="IPR011044">
    <property type="entry name" value="Quino_amine_DH_bsu"/>
</dbReference>
<name>A0A1T4VTF9_9BACT</name>
<organism evidence="2 3">
    <name type="scientific">Desulfobaculum bizertense DSM 18034</name>
    <dbReference type="NCBI Taxonomy" id="1121442"/>
    <lineage>
        <taxon>Bacteria</taxon>
        <taxon>Pseudomonadati</taxon>
        <taxon>Thermodesulfobacteriota</taxon>
        <taxon>Desulfovibrionia</taxon>
        <taxon>Desulfovibrionales</taxon>
        <taxon>Desulfovibrionaceae</taxon>
        <taxon>Desulfobaculum</taxon>
    </lineage>
</organism>
<sequence length="308" mass="34915">MRKKRGAGPSIPADFIRLYHEFNEGEISMNKFLKFARSGSIYGFFAISCLFTAFLSTCNPFICTQSAYANESSDEIFSAGQRGFELEEVLPHNELLFTQGLSYFEGRLFESSGLYGLSCLSSRILYSTRPVQSISLDPDVFAEGCTVLGDKLYLLTWKKHELQIRDRESLRLLETRRYAGAGWGLTTDGRSFWQSNGSDSLFQRDIENFRIKKRLRVTDGGKPVRLLNELEWAEGVILANVWRSDRIAGIDPESGRVLFWLNIGDFVREESARGGGVANGIAWNEKDGIVYVTGKRWKNVYAIKMDDE</sequence>
<keyword evidence="1" id="KW-1133">Transmembrane helix</keyword>
<protein>
    <submittedName>
        <fullName evidence="2">Glutamine cyclotransferase</fullName>
    </submittedName>
</protein>
<dbReference type="EMBL" id="FUYA01000002">
    <property type="protein sequence ID" value="SKA68253.1"/>
    <property type="molecule type" value="Genomic_DNA"/>
</dbReference>
<evidence type="ECO:0000313" key="2">
    <source>
        <dbReference type="EMBL" id="SKA68253.1"/>
    </source>
</evidence>
<dbReference type="STRING" id="1121442.SAMN02745702_00971"/>
<feature type="transmembrane region" description="Helical" evidence="1">
    <location>
        <begin position="41"/>
        <end position="62"/>
    </location>
</feature>
<gene>
    <name evidence="2" type="ORF">SAMN02745702_00971</name>
</gene>
<dbReference type="PANTHER" id="PTHR31270:SF1">
    <property type="entry name" value="GLUTAMINYL-PEPTIDE CYCLOTRANSFERASE"/>
    <property type="match status" value="1"/>
</dbReference>
<accession>A0A1T4VTF9</accession>
<keyword evidence="2" id="KW-0808">Transferase</keyword>
<dbReference type="GO" id="GO:0016603">
    <property type="term" value="F:glutaminyl-peptide cyclotransferase activity"/>
    <property type="evidence" value="ECO:0007669"/>
    <property type="project" value="InterPro"/>
</dbReference>
<evidence type="ECO:0000256" key="1">
    <source>
        <dbReference type="SAM" id="Phobius"/>
    </source>
</evidence>
<dbReference type="PANTHER" id="PTHR31270">
    <property type="entry name" value="GLUTAMINYL-PEPTIDE CYCLOTRANSFERASE"/>
    <property type="match status" value="1"/>
</dbReference>
<dbReference type="AlphaFoldDB" id="A0A1T4VTF9"/>
<dbReference type="Pfam" id="PF05096">
    <property type="entry name" value="Glu_cyclase_2"/>
    <property type="match status" value="1"/>
</dbReference>
<reference evidence="2 3" key="1">
    <citation type="submission" date="2017-02" db="EMBL/GenBank/DDBJ databases">
        <authorList>
            <person name="Peterson S.W."/>
        </authorList>
    </citation>
    <scope>NUCLEOTIDE SEQUENCE [LARGE SCALE GENOMIC DNA]</scope>
    <source>
        <strain evidence="2 3">DSM 18034</strain>
    </source>
</reference>